<sequence>GRQWRGAEVIRRAGGLGRASARRRCGARCGRGAVATACAGESGGGPMARVVPRFRGRLSVAAAAILPVAVGSLVIGIVPLSLRRGVAVLPHELGHQLLAKDPYHERPPVGAQL</sequence>
<keyword evidence="1" id="KW-1133">Transmembrane helix</keyword>
<name>A0A061QWG4_9CHLO</name>
<keyword evidence="1" id="KW-0812">Transmembrane</keyword>
<dbReference type="EMBL" id="GBEZ01022806">
    <property type="protein sequence ID" value="JAC64048.1"/>
    <property type="molecule type" value="Transcribed_RNA"/>
</dbReference>
<feature type="non-terminal residue" evidence="2">
    <location>
        <position position="1"/>
    </location>
</feature>
<organism evidence="2">
    <name type="scientific">Tetraselmis sp. GSL018</name>
    <dbReference type="NCBI Taxonomy" id="582737"/>
    <lineage>
        <taxon>Eukaryota</taxon>
        <taxon>Viridiplantae</taxon>
        <taxon>Chlorophyta</taxon>
        <taxon>core chlorophytes</taxon>
        <taxon>Chlorodendrophyceae</taxon>
        <taxon>Chlorodendrales</taxon>
        <taxon>Chlorodendraceae</taxon>
        <taxon>Tetraselmis</taxon>
    </lineage>
</organism>
<accession>A0A061QWG4</accession>
<dbReference type="AlphaFoldDB" id="A0A061QWG4"/>
<evidence type="ECO:0000313" key="2">
    <source>
        <dbReference type="EMBL" id="JAC64048.1"/>
    </source>
</evidence>
<gene>
    <name evidence="2" type="ORF">TSPGSL018_19157</name>
</gene>
<protein>
    <submittedName>
        <fullName evidence="2">Uncharacterized protein</fullName>
    </submittedName>
</protein>
<keyword evidence="1" id="KW-0472">Membrane</keyword>
<evidence type="ECO:0000256" key="1">
    <source>
        <dbReference type="SAM" id="Phobius"/>
    </source>
</evidence>
<reference evidence="2" key="1">
    <citation type="submission" date="2014-05" db="EMBL/GenBank/DDBJ databases">
        <title>The transcriptome of the halophilic microalga Tetraselmis sp. GSL018 isolated from the Great Salt Lake, Utah.</title>
        <authorList>
            <person name="Jinkerson R.E."/>
            <person name="D'Adamo S."/>
            <person name="Posewitz M.C."/>
        </authorList>
    </citation>
    <scope>NUCLEOTIDE SEQUENCE</scope>
    <source>
        <strain evidence="2">GSL018</strain>
    </source>
</reference>
<feature type="transmembrane region" description="Helical" evidence="1">
    <location>
        <begin position="58"/>
        <end position="82"/>
    </location>
</feature>
<proteinExistence type="predicted"/>